<name>A0ABT7QLV0_9GAMM</name>
<evidence type="ECO:0000313" key="1">
    <source>
        <dbReference type="EMBL" id="MDM5147702.1"/>
    </source>
</evidence>
<protein>
    <recommendedName>
        <fullName evidence="3">Secreted protein</fullName>
    </recommendedName>
</protein>
<keyword evidence="2" id="KW-1185">Reference proteome</keyword>
<reference evidence="1" key="2">
    <citation type="journal article" date="2023" name="Microbiome">
        <title>Synthase-selected sorting approach identifies a beta-lactone synthase in a nudibranch symbiotic bacterium.</title>
        <authorList>
            <person name="Dzunkova M."/>
            <person name="La Clair J.J."/>
            <person name="Tyml T."/>
            <person name="Doud D."/>
            <person name="Schulz F."/>
            <person name="Piquer-Esteban S."/>
            <person name="Porcel Sanchis D."/>
            <person name="Osborn A."/>
            <person name="Robinson D."/>
            <person name="Louie K.B."/>
            <person name="Bowen B.P."/>
            <person name="Bowers R.M."/>
            <person name="Lee J."/>
            <person name="Arnau V."/>
            <person name="Diaz-Villanueva W."/>
            <person name="Stepanauskas R."/>
            <person name="Gosliner T."/>
            <person name="Date S.V."/>
            <person name="Northen T.R."/>
            <person name="Cheng J.F."/>
            <person name="Burkart M.D."/>
            <person name="Woyke T."/>
        </authorList>
    </citation>
    <scope>NUCLEOTIDE SEQUENCE</scope>
    <source>
        <strain evidence="1">Df01</strain>
    </source>
</reference>
<sequence>MMTVIHQQIANSVAQTKNTEIVLTFAFFLTVALCHSENMPVNKAKYNFARELRKV</sequence>
<dbReference type="EMBL" id="JANQAO010000003">
    <property type="protein sequence ID" value="MDM5147702.1"/>
    <property type="molecule type" value="Genomic_DNA"/>
</dbReference>
<evidence type="ECO:0008006" key="3">
    <source>
        <dbReference type="Google" id="ProtNLM"/>
    </source>
</evidence>
<organism evidence="1 2">
    <name type="scientific">Candidatus Doriopsillibacter californiensis</name>
    <dbReference type="NCBI Taxonomy" id="2970740"/>
    <lineage>
        <taxon>Bacteria</taxon>
        <taxon>Pseudomonadati</taxon>
        <taxon>Pseudomonadota</taxon>
        <taxon>Gammaproteobacteria</taxon>
        <taxon>Candidatus Tethybacterales</taxon>
        <taxon>Candidatus Persebacteraceae</taxon>
        <taxon>Candidatus Doriopsillibacter</taxon>
    </lineage>
</organism>
<reference evidence="1" key="1">
    <citation type="submission" date="2022-08" db="EMBL/GenBank/DDBJ databases">
        <authorList>
            <person name="Dzunkova M."/>
            <person name="La Clair J."/>
            <person name="Tyml T."/>
            <person name="Doud D."/>
            <person name="Schulz F."/>
            <person name="Piquer S."/>
            <person name="Porcel Sanchis D."/>
            <person name="Osborn A."/>
            <person name="Robinson D."/>
            <person name="Louie K.B."/>
            <person name="Bowen B.P."/>
            <person name="Bowers R."/>
            <person name="Lee J."/>
            <person name="Arnau Llombart V."/>
            <person name="Diaz Villanueva W."/>
            <person name="Gosliner T."/>
            <person name="Northen T."/>
            <person name="Cheng J.-F."/>
            <person name="Burkart M.D."/>
            <person name="Woyke T."/>
        </authorList>
    </citation>
    <scope>NUCLEOTIDE SEQUENCE</scope>
    <source>
        <strain evidence="1">Df01</strain>
    </source>
</reference>
<accession>A0ABT7QLV0</accession>
<comment type="caution">
    <text evidence="1">The sequence shown here is derived from an EMBL/GenBank/DDBJ whole genome shotgun (WGS) entry which is preliminary data.</text>
</comment>
<gene>
    <name evidence="1" type="ORF">NQX30_04870</name>
</gene>
<dbReference type="Proteomes" id="UP001168167">
    <property type="component" value="Unassembled WGS sequence"/>
</dbReference>
<evidence type="ECO:0000313" key="2">
    <source>
        <dbReference type="Proteomes" id="UP001168167"/>
    </source>
</evidence>
<proteinExistence type="predicted"/>